<accession>A0A7S5DRP2</accession>
<geneLocation type="plasmid" evidence="1">
    <name>pColt5.8d</name>
</geneLocation>
<protein>
    <submittedName>
        <fullName evidence="1">Uncharacterized protein</fullName>
    </submittedName>
</protein>
<organism evidence="1">
    <name type="scientific">Rhizobium rhizogenes</name>
    <name type="common">Agrobacterium rhizogenes</name>
    <dbReference type="NCBI Taxonomy" id="359"/>
    <lineage>
        <taxon>Bacteria</taxon>
        <taxon>Pseudomonadati</taxon>
        <taxon>Pseudomonadota</taxon>
        <taxon>Alphaproteobacteria</taxon>
        <taxon>Hyphomicrobiales</taxon>
        <taxon>Rhizobiaceae</taxon>
        <taxon>Rhizobium/Agrobacterium group</taxon>
        <taxon>Rhizobium</taxon>
    </lineage>
</organism>
<reference evidence="1" key="1">
    <citation type="submission" date="2018-12" db="EMBL/GenBank/DDBJ databases">
        <title>Three Rhizobium rhizogenes strains isolated from the same crown gall tumor carry diverse plasmids.</title>
        <authorList>
            <person name="Pulawska J."/>
            <person name="Kuzmanovic N."/>
        </authorList>
    </citation>
    <scope>NUCLEOTIDE SEQUENCE</scope>
    <source>
        <strain evidence="1">Colt5.8</strain>
        <plasmid evidence="1">pColt5.8d</plasmid>
    </source>
</reference>
<gene>
    <name evidence="1" type="ORF">pC5.8d_758</name>
</gene>
<sequence length="350" mass="35793">MLVYDATFAIFAVRSAMPRVSFVTPILAAAIIATAGNAFAQCMLPNQLQNGDLADAAKVAANFSALANCADDQAPTGGANSVLYNAGSGSLAGATPLADGQVLIGSTGNPPQAGALSAGSGIAITNGPATVTVSATGSGTGAAVDWLNKAAVVKPTGSAFTMRTSTTVPTGAALSATTRGILLSVTSSADSRAIMAETPLPTGNWQATMLGVYTGPLSIYVQPAITVRDSTSNRAVSFSQGANSANTYRFDYVKTSGGVGLDSNAGDLSFQDVGFSSPSEPIWSRLTYNGSTLVWSFSRDGENFTNAYSVSATDWLSQLSTIGPAVLFYQPSHPTWNSGYHILSWNLASL</sequence>
<keyword evidence="1" id="KW-0614">Plasmid</keyword>
<proteinExistence type="predicted"/>
<evidence type="ECO:0000313" key="1">
    <source>
        <dbReference type="EMBL" id="QCL10061.1"/>
    </source>
</evidence>
<dbReference type="EMBL" id="MK318974">
    <property type="protein sequence ID" value="QCL10061.1"/>
    <property type="molecule type" value="Genomic_DNA"/>
</dbReference>
<dbReference type="AlphaFoldDB" id="A0A7S5DRP2"/>
<name>A0A7S5DRP2_RHIRH</name>